<dbReference type="UniPathway" id="UPA00659"/>
<comment type="similarity">
    <text evidence="1 8 10">Belongs to the thiolase-like superfamily. Thiolase family.</text>
</comment>
<evidence type="ECO:0000256" key="7">
    <source>
        <dbReference type="ARBA" id="ARBA00023315"/>
    </source>
</evidence>
<dbReference type="InterPro" id="IPR020615">
    <property type="entry name" value="Thiolase_acyl_enz_int_AS"/>
</dbReference>
<dbReference type="PROSITE" id="PS00099">
    <property type="entry name" value="THIOLASE_3"/>
    <property type="match status" value="1"/>
</dbReference>
<dbReference type="Gene3D" id="3.40.47.10">
    <property type="match status" value="2"/>
</dbReference>
<feature type="active site" description="Proton acceptor" evidence="8 9">
    <location>
        <position position="343"/>
    </location>
</feature>
<feature type="active site" description="Proton acceptor" evidence="8 9">
    <location>
        <position position="373"/>
    </location>
</feature>
<evidence type="ECO:0000256" key="9">
    <source>
        <dbReference type="PIRSR" id="PIRSR000429-1"/>
    </source>
</evidence>
<keyword evidence="2 8" id="KW-0963">Cytoplasm</keyword>
<dbReference type="HAMAP" id="MF_01620">
    <property type="entry name" value="FadA"/>
    <property type="match status" value="1"/>
</dbReference>
<dbReference type="InterPro" id="IPR050215">
    <property type="entry name" value="Thiolase-like_sf_Thiolase"/>
</dbReference>
<name>A0A2K1Q6E2_9GAMM</name>
<accession>A0A2K1Q6E2</accession>
<organism evidence="13 14">
    <name type="scientific">Mixta theicola</name>
    <dbReference type="NCBI Taxonomy" id="1458355"/>
    <lineage>
        <taxon>Bacteria</taxon>
        <taxon>Pseudomonadati</taxon>
        <taxon>Pseudomonadota</taxon>
        <taxon>Gammaproteobacteria</taxon>
        <taxon>Enterobacterales</taxon>
        <taxon>Erwiniaceae</taxon>
        <taxon>Mixta</taxon>
    </lineage>
</organism>
<feature type="active site" description="Acyl-thioester intermediate" evidence="8 9">
    <location>
        <position position="91"/>
    </location>
</feature>
<dbReference type="InterPro" id="IPR020617">
    <property type="entry name" value="Thiolase_C"/>
</dbReference>
<evidence type="ECO:0000259" key="12">
    <source>
        <dbReference type="Pfam" id="PF02803"/>
    </source>
</evidence>
<dbReference type="CDD" id="cd00751">
    <property type="entry name" value="thiolase"/>
    <property type="match status" value="1"/>
</dbReference>
<dbReference type="InterPro" id="IPR016039">
    <property type="entry name" value="Thiolase-like"/>
</dbReference>
<protein>
    <recommendedName>
        <fullName evidence="8">3-ketoacyl-CoA thiolase</fullName>
        <ecNumber evidence="8">2.3.1.16</ecNumber>
    </recommendedName>
    <alternativeName>
        <fullName evidence="8">Acetyl-CoA acyltransferase</fullName>
    </alternativeName>
    <alternativeName>
        <fullName evidence="8">Beta-ketothiolase</fullName>
    </alternativeName>
    <alternativeName>
        <fullName evidence="8">Fatty acid oxidation complex subunit beta</fullName>
    </alternativeName>
</protein>
<dbReference type="NCBIfam" id="TIGR01930">
    <property type="entry name" value="AcCoA-C-Actrans"/>
    <property type="match status" value="1"/>
</dbReference>
<evidence type="ECO:0000256" key="4">
    <source>
        <dbReference type="ARBA" id="ARBA00022832"/>
    </source>
</evidence>
<dbReference type="InterPro" id="IPR002155">
    <property type="entry name" value="Thiolase"/>
</dbReference>
<evidence type="ECO:0000256" key="3">
    <source>
        <dbReference type="ARBA" id="ARBA00022679"/>
    </source>
</evidence>
<feature type="domain" description="Thiolase N-terminal" evidence="11">
    <location>
        <begin position="4"/>
        <end position="254"/>
    </location>
</feature>
<dbReference type="AlphaFoldDB" id="A0A2K1Q6E2"/>
<keyword evidence="5 8" id="KW-0442">Lipid degradation</keyword>
<dbReference type="Pfam" id="PF00108">
    <property type="entry name" value="Thiolase_N"/>
    <property type="match status" value="1"/>
</dbReference>
<keyword evidence="3 8" id="KW-0808">Transferase</keyword>
<dbReference type="GO" id="GO:0003988">
    <property type="term" value="F:acetyl-CoA C-acyltransferase activity"/>
    <property type="evidence" value="ECO:0007669"/>
    <property type="project" value="UniProtKB-UniRule"/>
</dbReference>
<dbReference type="GO" id="GO:0005737">
    <property type="term" value="C:cytoplasm"/>
    <property type="evidence" value="ECO:0007669"/>
    <property type="project" value="UniProtKB-SubCell"/>
</dbReference>
<comment type="subcellular location">
    <subcellularLocation>
        <location evidence="8">Cytoplasm</location>
    </subcellularLocation>
</comment>
<evidence type="ECO:0000313" key="14">
    <source>
        <dbReference type="Proteomes" id="UP000236345"/>
    </source>
</evidence>
<evidence type="ECO:0000256" key="2">
    <source>
        <dbReference type="ARBA" id="ARBA00022490"/>
    </source>
</evidence>
<comment type="subunit">
    <text evidence="8">Heterotetramer of two alpha chains (FadB) and two beta chains (FadA).</text>
</comment>
<dbReference type="NCBIfam" id="TIGR02445">
    <property type="entry name" value="fadA"/>
    <property type="match status" value="1"/>
</dbReference>
<dbReference type="Proteomes" id="UP000236345">
    <property type="component" value="Unassembled WGS sequence"/>
</dbReference>
<dbReference type="RefSeq" id="WP_103060913.1">
    <property type="nucleotide sequence ID" value="NZ_BSOF01000004.1"/>
</dbReference>
<dbReference type="NCBIfam" id="NF006510">
    <property type="entry name" value="PRK08947.1"/>
    <property type="match status" value="1"/>
</dbReference>
<evidence type="ECO:0000256" key="5">
    <source>
        <dbReference type="ARBA" id="ARBA00022963"/>
    </source>
</evidence>
<dbReference type="PANTHER" id="PTHR43853:SF11">
    <property type="entry name" value="3-KETOACYL-COA THIOLASE FADA"/>
    <property type="match status" value="1"/>
</dbReference>
<gene>
    <name evidence="8" type="primary">fadA</name>
    <name evidence="13" type="ORF">COO59_16890</name>
</gene>
<reference evidence="14" key="1">
    <citation type="submission" date="2017-09" db="EMBL/GenBank/DDBJ databases">
        <authorList>
            <person name="Palmer M."/>
            <person name="Steenkamp E.T."/>
            <person name="Coetzee M.P."/>
            <person name="Avontuur J.R."/>
            <person name="Van Zyl E."/>
            <person name="Chan W.-Y."/>
            <person name="Blom J."/>
            <person name="Venter S.N."/>
        </authorList>
    </citation>
    <scope>NUCLEOTIDE SEQUENCE [LARGE SCALE GENOMIC DNA]</scope>
    <source>
        <strain evidence="14">QC88-366</strain>
    </source>
</reference>
<comment type="pathway">
    <text evidence="8">Lipid metabolism; fatty acid beta-oxidation.</text>
</comment>
<dbReference type="InterPro" id="IPR020616">
    <property type="entry name" value="Thiolase_N"/>
</dbReference>
<keyword evidence="7 8" id="KW-0012">Acyltransferase</keyword>
<evidence type="ECO:0000313" key="13">
    <source>
        <dbReference type="EMBL" id="PNS10591.1"/>
    </source>
</evidence>
<keyword evidence="4 8" id="KW-0276">Fatty acid metabolism</keyword>
<dbReference type="GO" id="GO:0010124">
    <property type="term" value="P:phenylacetate catabolic process"/>
    <property type="evidence" value="ECO:0007669"/>
    <property type="project" value="TreeGrafter"/>
</dbReference>
<dbReference type="InterPro" id="IPR020613">
    <property type="entry name" value="Thiolase_CS"/>
</dbReference>
<comment type="caution">
    <text evidence="13">The sequence shown here is derived from an EMBL/GenBank/DDBJ whole genome shotgun (WGS) entry which is preliminary data.</text>
</comment>
<dbReference type="PROSITE" id="PS00098">
    <property type="entry name" value="THIOLASE_1"/>
    <property type="match status" value="1"/>
</dbReference>
<dbReference type="PANTHER" id="PTHR43853">
    <property type="entry name" value="3-KETOACYL-COA THIOLASE, PEROXISOMAL"/>
    <property type="match status" value="1"/>
</dbReference>
<proteinExistence type="inferred from homology"/>
<dbReference type="InterPro" id="IPR020610">
    <property type="entry name" value="Thiolase_AS"/>
</dbReference>
<evidence type="ECO:0000256" key="6">
    <source>
        <dbReference type="ARBA" id="ARBA00023098"/>
    </source>
</evidence>
<feature type="domain" description="Thiolase C-terminal" evidence="12">
    <location>
        <begin position="261"/>
        <end position="386"/>
    </location>
</feature>
<dbReference type="Pfam" id="PF02803">
    <property type="entry name" value="Thiolase_C"/>
    <property type="match status" value="1"/>
</dbReference>
<comment type="function">
    <text evidence="8">Catalyzes the final step of fatty acid oxidation in which acetyl-CoA is released and the CoA ester of a fatty acid two carbons shorter is formed.</text>
</comment>
<keyword evidence="14" id="KW-1185">Reference proteome</keyword>
<dbReference type="PIRSF" id="PIRSF000429">
    <property type="entry name" value="Ac-CoA_Ac_transf"/>
    <property type="match status" value="1"/>
</dbReference>
<evidence type="ECO:0000256" key="10">
    <source>
        <dbReference type="RuleBase" id="RU003557"/>
    </source>
</evidence>
<dbReference type="FunFam" id="3.40.47.10:FF:000010">
    <property type="entry name" value="Acetyl-CoA acetyltransferase (Thiolase)"/>
    <property type="match status" value="1"/>
</dbReference>
<dbReference type="EMBL" id="NWUO01000014">
    <property type="protein sequence ID" value="PNS10591.1"/>
    <property type="molecule type" value="Genomic_DNA"/>
</dbReference>
<dbReference type="GO" id="GO:0006635">
    <property type="term" value="P:fatty acid beta-oxidation"/>
    <property type="evidence" value="ECO:0007669"/>
    <property type="project" value="UniProtKB-UniRule"/>
</dbReference>
<dbReference type="InterPro" id="IPR012805">
    <property type="entry name" value="FadA"/>
</dbReference>
<dbReference type="OrthoDB" id="9764638at2"/>
<dbReference type="EC" id="2.3.1.16" evidence="8"/>
<evidence type="ECO:0000256" key="8">
    <source>
        <dbReference type="HAMAP-Rule" id="MF_01620"/>
    </source>
</evidence>
<sequence length="387" mass="41065">MENVVIVDAIRTPMGRSKGGAFRQVRAEDLSAHLMRSLLSRNPALEPTALDDIYWGCVQQTLEQGFNIARNAALLAEIPHSVPATTVNRLCGSSMQALHDAARAIMVGDAHACIIGGVEHMGHVPMNHGVDFHPGLSRTVAKAAGMMGLTAEMLARMHHISREMQDNFAARSHQRAWAATQSGHFRNEIVATSGHDADGVLKRYDFDEVIRSDTSIAGLATLKPAFDPVNGTVTAGSSSALSDGAAAMLVMSESRARALGLKPRARIKAMAVVGCDPSIMGYGPVPASKLALKRAGLSVSDIDLFELNEAFAAQTLPCIKDLGLLEQIDEKVNLNGGAIALGHPLGCSGARISTTLLNLMERRDAQFGLATMCIGLGQGIATVFERV</sequence>
<dbReference type="SUPFAM" id="SSF53901">
    <property type="entry name" value="Thiolase-like"/>
    <property type="match status" value="2"/>
</dbReference>
<comment type="catalytic activity">
    <reaction evidence="8">
        <text>an acyl-CoA + acetyl-CoA = a 3-oxoacyl-CoA + CoA</text>
        <dbReference type="Rhea" id="RHEA:21564"/>
        <dbReference type="ChEBI" id="CHEBI:57287"/>
        <dbReference type="ChEBI" id="CHEBI:57288"/>
        <dbReference type="ChEBI" id="CHEBI:58342"/>
        <dbReference type="ChEBI" id="CHEBI:90726"/>
        <dbReference type="EC" id="2.3.1.16"/>
    </reaction>
</comment>
<keyword evidence="6 8" id="KW-0443">Lipid metabolism</keyword>
<evidence type="ECO:0000259" key="11">
    <source>
        <dbReference type="Pfam" id="PF00108"/>
    </source>
</evidence>
<evidence type="ECO:0000256" key="1">
    <source>
        <dbReference type="ARBA" id="ARBA00010982"/>
    </source>
</evidence>
<dbReference type="PROSITE" id="PS00737">
    <property type="entry name" value="THIOLASE_2"/>
    <property type="match status" value="1"/>
</dbReference>